<dbReference type="EMBL" id="JAZIBG010000049">
    <property type="protein sequence ID" value="MEF7616848.1"/>
    <property type="molecule type" value="Genomic_DNA"/>
</dbReference>
<keyword evidence="3" id="KW-1185">Reference proteome</keyword>
<dbReference type="InterPro" id="IPR017532">
    <property type="entry name" value="Hydrolase-2_PEP"/>
</dbReference>
<dbReference type="Pfam" id="PF12146">
    <property type="entry name" value="Hydrolase_4"/>
    <property type="match status" value="1"/>
</dbReference>
<sequence length="285" mass="29771">MAASTAMQAFFLPAETAAGGQRFALYHPPSGAPRGAVLFVHAFTEEMNKSRRMAALAARALASSGCGVLQLDLYGCGDSSGEFAEATWSDWLADVQRGARWLQQRHPGMPWLWGHRAGCLLAAQAAQAMGGGYPLLFWQAPAAGKPLLQQFLRLKLAGSMQGGAARGSTEALRQALQAGRPVDVAGYLLNPALASGLEAAALDALAPPAGTPVVWLETTAREPAALLPTSAALLERWRGQGCEVAAEAVPGPAFWQTVEIEEAPALVDATVRHVLRASSPAAATP</sequence>
<dbReference type="SUPFAM" id="SSF53474">
    <property type="entry name" value="alpha/beta-Hydrolases"/>
    <property type="match status" value="1"/>
</dbReference>
<feature type="domain" description="Serine aminopeptidase S33" evidence="1">
    <location>
        <begin position="32"/>
        <end position="146"/>
    </location>
</feature>
<dbReference type="NCBIfam" id="TIGR03101">
    <property type="entry name" value="hydr2_PEP"/>
    <property type="match status" value="1"/>
</dbReference>
<dbReference type="InterPro" id="IPR029058">
    <property type="entry name" value="AB_hydrolase_fold"/>
</dbReference>
<comment type="caution">
    <text evidence="2">The sequence shown here is derived from an EMBL/GenBank/DDBJ whole genome shotgun (WGS) entry which is preliminary data.</text>
</comment>
<reference evidence="2 3" key="1">
    <citation type="submission" date="2024-02" db="EMBL/GenBank/DDBJ databases">
        <title>Genome sequence of Aquincola sp. MAHUQ-54.</title>
        <authorList>
            <person name="Huq M.A."/>
        </authorList>
    </citation>
    <scope>NUCLEOTIDE SEQUENCE [LARGE SCALE GENOMIC DNA]</scope>
    <source>
        <strain evidence="2 3">MAHUQ-54</strain>
    </source>
</reference>
<dbReference type="InterPro" id="IPR022742">
    <property type="entry name" value="Hydrolase_4"/>
</dbReference>
<gene>
    <name evidence="2" type="ORF">V4F39_23240</name>
</gene>
<dbReference type="GO" id="GO:0016787">
    <property type="term" value="F:hydrolase activity"/>
    <property type="evidence" value="ECO:0007669"/>
    <property type="project" value="UniProtKB-KW"/>
</dbReference>
<protein>
    <submittedName>
        <fullName evidence="2">Hydrolase 2, exosortase A system-associated</fullName>
    </submittedName>
</protein>
<accession>A0AAW9QL33</accession>
<dbReference type="AlphaFoldDB" id="A0AAW9QL33"/>
<dbReference type="Gene3D" id="3.40.50.1820">
    <property type="entry name" value="alpha/beta hydrolase"/>
    <property type="match status" value="1"/>
</dbReference>
<proteinExistence type="predicted"/>
<evidence type="ECO:0000313" key="2">
    <source>
        <dbReference type="EMBL" id="MEF7616848.1"/>
    </source>
</evidence>
<organism evidence="2 3">
    <name type="scientific">Aquincola agrisoli</name>
    <dbReference type="NCBI Taxonomy" id="3119538"/>
    <lineage>
        <taxon>Bacteria</taxon>
        <taxon>Pseudomonadati</taxon>
        <taxon>Pseudomonadota</taxon>
        <taxon>Betaproteobacteria</taxon>
        <taxon>Burkholderiales</taxon>
        <taxon>Sphaerotilaceae</taxon>
        <taxon>Aquincola</taxon>
    </lineage>
</organism>
<dbReference type="Proteomes" id="UP001336250">
    <property type="component" value="Unassembled WGS sequence"/>
</dbReference>
<name>A0AAW9QL33_9BURK</name>
<evidence type="ECO:0000259" key="1">
    <source>
        <dbReference type="Pfam" id="PF12146"/>
    </source>
</evidence>
<evidence type="ECO:0000313" key="3">
    <source>
        <dbReference type="Proteomes" id="UP001336250"/>
    </source>
</evidence>
<keyword evidence="2" id="KW-0378">Hydrolase</keyword>